<name>A0ABP4EHZ5_9ACTN</name>
<dbReference type="EMBL" id="BAAALG010000011">
    <property type="protein sequence ID" value="GAA1106158.1"/>
    <property type="molecule type" value="Genomic_DNA"/>
</dbReference>
<evidence type="ECO:0000313" key="4">
    <source>
        <dbReference type="Proteomes" id="UP001501581"/>
    </source>
</evidence>
<keyword evidence="1" id="KW-0472">Membrane</keyword>
<keyword evidence="1" id="KW-1133">Transmembrane helix</keyword>
<proteinExistence type="predicted"/>
<sequence length="309" mass="33999">MRARDVDRNDVVEALEAAFVDGQLTADEREERVAAALGAVELDDLRVLVKDLQNAPERFRPGVVASVRAAATATSPRRNAVIVAAVAGIVGIGLVINAIVSDDPLRVPDSSISADADAEAEAQAVSDSASFVVMWSDVKNELTSGQPANQREGEVPSLEPWEVTAERVRDLLEVIHNQFDAPYLTELGLRPDYFSFTRPLKGTQPRTEDWSYSKGSGVRASDPEIESGRDLALFDTRDIDVDALFRNLDAALTNLNVEDAKLSWIDVKYDSSTEIPVINIWVTNRFEESGWMETTLDGLIYKSWPYTES</sequence>
<accession>A0ABP4EHZ5</accession>
<evidence type="ECO:0000259" key="2">
    <source>
        <dbReference type="Pfam" id="PF08044"/>
    </source>
</evidence>
<protein>
    <recommendedName>
        <fullName evidence="2">DUF1707 domain-containing protein</fullName>
    </recommendedName>
</protein>
<dbReference type="RefSeq" id="WP_343995325.1">
    <property type="nucleotide sequence ID" value="NZ_BAAALG010000011.1"/>
</dbReference>
<gene>
    <name evidence="3" type="ORF">GCM10009668_27220</name>
</gene>
<evidence type="ECO:0000256" key="1">
    <source>
        <dbReference type="SAM" id="Phobius"/>
    </source>
</evidence>
<keyword evidence="1" id="KW-0812">Transmembrane</keyword>
<reference evidence="4" key="1">
    <citation type="journal article" date="2019" name="Int. J. Syst. Evol. Microbiol.">
        <title>The Global Catalogue of Microorganisms (GCM) 10K type strain sequencing project: providing services to taxonomists for standard genome sequencing and annotation.</title>
        <authorList>
            <consortium name="The Broad Institute Genomics Platform"/>
            <consortium name="The Broad Institute Genome Sequencing Center for Infectious Disease"/>
            <person name="Wu L."/>
            <person name="Ma J."/>
        </authorList>
    </citation>
    <scope>NUCLEOTIDE SEQUENCE [LARGE SCALE GENOMIC DNA]</scope>
    <source>
        <strain evidence="4">JCM 13008</strain>
    </source>
</reference>
<feature type="transmembrane region" description="Helical" evidence="1">
    <location>
        <begin position="80"/>
        <end position="100"/>
    </location>
</feature>
<organism evidence="3 4">
    <name type="scientific">Nocardioides dubius</name>
    <dbReference type="NCBI Taxonomy" id="317019"/>
    <lineage>
        <taxon>Bacteria</taxon>
        <taxon>Bacillati</taxon>
        <taxon>Actinomycetota</taxon>
        <taxon>Actinomycetes</taxon>
        <taxon>Propionibacteriales</taxon>
        <taxon>Nocardioidaceae</taxon>
        <taxon>Nocardioides</taxon>
    </lineage>
</organism>
<feature type="domain" description="DUF1707" evidence="2">
    <location>
        <begin position="1"/>
        <end position="53"/>
    </location>
</feature>
<dbReference type="Pfam" id="PF08044">
    <property type="entry name" value="DUF1707"/>
    <property type="match status" value="1"/>
</dbReference>
<evidence type="ECO:0000313" key="3">
    <source>
        <dbReference type="EMBL" id="GAA1106158.1"/>
    </source>
</evidence>
<keyword evidence="4" id="KW-1185">Reference proteome</keyword>
<dbReference type="Proteomes" id="UP001501581">
    <property type="component" value="Unassembled WGS sequence"/>
</dbReference>
<dbReference type="InterPro" id="IPR012551">
    <property type="entry name" value="DUF1707_SHOCT-like"/>
</dbReference>
<comment type="caution">
    <text evidence="3">The sequence shown here is derived from an EMBL/GenBank/DDBJ whole genome shotgun (WGS) entry which is preliminary data.</text>
</comment>